<comment type="caution">
    <text evidence="2">The sequence shown here is derived from an EMBL/GenBank/DDBJ whole genome shotgun (WGS) entry which is preliminary data.</text>
</comment>
<feature type="chain" id="PRO_5040825034" description="Lipoprotein with Yx(FWY)xxD motif" evidence="1">
    <location>
        <begin position="25"/>
        <end position="146"/>
    </location>
</feature>
<dbReference type="InterPro" id="IPR014558">
    <property type="entry name" value="UCP029720"/>
</dbReference>
<organism evidence="2 3">
    <name type="scientific">Solirubrobacter ginsenosidimutans</name>
    <dbReference type="NCBI Taxonomy" id="490573"/>
    <lineage>
        <taxon>Bacteria</taxon>
        <taxon>Bacillati</taxon>
        <taxon>Actinomycetota</taxon>
        <taxon>Thermoleophilia</taxon>
        <taxon>Solirubrobacterales</taxon>
        <taxon>Solirubrobacteraceae</taxon>
        <taxon>Solirubrobacter</taxon>
    </lineage>
</organism>
<dbReference type="PANTHER" id="PTHR39335">
    <property type="entry name" value="BLL4220 PROTEIN"/>
    <property type="match status" value="1"/>
</dbReference>
<accession>A0A9X3RZX9</accession>
<dbReference type="Pfam" id="PF03640">
    <property type="entry name" value="Lipoprotein_15"/>
    <property type="match status" value="2"/>
</dbReference>
<evidence type="ECO:0000313" key="2">
    <source>
        <dbReference type="EMBL" id="MDA0158731.1"/>
    </source>
</evidence>
<keyword evidence="3" id="KW-1185">Reference proteome</keyword>
<proteinExistence type="predicted"/>
<dbReference type="AlphaFoldDB" id="A0A9X3RZX9"/>
<dbReference type="GO" id="GO:0043448">
    <property type="term" value="P:alkane catabolic process"/>
    <property type="evidence" value="ECO:0007669"/>
    <property type="project" value="TreeGrafter"/>
</dbReference>
<gene>
    <name evidence="2" type="ORF">OM076_00525</name>
</gene>
<dbReference type="PIRSF" id="PIRSF029720">
    <property type="entry name" value="UCP029720"/>
    <property type="match status" value="1"/>
</dbReference>
<feature type="signal peptide" evidence="1">
    <location>
        <begin position="1"/>
        <end position="24"/>
    </location>
</feature>
<evidence type="ECO:0008006" key="4">
    <source>
        <dbReference type="Google" id="ProtNLM"/>
    </source>
</evidence>
<dbReference type="PANTHER" id="PTHR39335:SF1">
    <property type="entry name" value="BLL4220 PROTEIN"/>
    <property type="match status" value="1"/>
</dbReference>
<dbReference type="InterPro" id="IPR005297">
    <property type="entry name" value="Lipoprotein_repeat"/>
</dbReference>
<evidence type="ECO:0000313" key="3">
    <source>
        <dbReference type="Proteomes" id="UP001149140"/>
    </source>
</evidence>
<keyword evidence="1" id="KW-0732">Signal</keyword>
<evidence type="ECO:0000256" key="1">
    <source>
        <dbReference type="SAM" id="SignalP"/>
    </source>
</evidence>
<dbReference type="Proteomes" id="UP001149140">
    <property type="component" value="Unassembled WGS sequence"/>
</dbReference>
<protein>
    <recommendedName>
        <fullName evidence="4">Lipoprotein with Yx(FWY)xxD motif</fullName>
    </recommendedName>
</protein>
<dbReference type="EMBL" id="JAPDOD010000001">
    <property type="protein sequence ID" value="MDA0158731.1"/>
    <property type="molecule type" value="Genomic_DNA"/>
</dbReference>
<sequence length="146" mass="15388">MRLIIGLIALTAACLVTFAGPGLAATGSTTVKTRHGKLGTYLVDSKGRTLYLFEKDRTKKSTCADACATAWPPLTTKGRPKAAGSAKASLLGTSKRADGTTQVTYKGHPLYYFVQDKKAGDTKGQNVDGFGAEWYVVSPAGKKIEG</sequence>
<dbReference type="RefSeq" id="WP_270037325.1">
    <property type="nucleotide sequence ID" value="NZ_JAPDOD010000001.1"/>
</dbReference>
<name>A0A9X3RZX9_9ACTN</name>
<reference evidence="2" key="1">
    <citation type="submission" date="2022-10" db="EMBL/GenBank/DDBJ databases">
        <title>The WGS of Solirubrobacter ginsenosidimutans DSM 21036.</title>
        <authorList>
            <person name="Jiang Z."/>
        </authorList>
    </citation>
    <scope>NUCLEOTIDE SEQUENCE</scope>
    <source>
        <strain evidence="2">DSM 21036</strain>
    </source>
</reference>